<feature type="transmembrane region" description="Helical" evidence="2">
    <location>
        <begin position="320"/>
        <end position="339"/>
    </location>
</feature>
<dbReference type="AlphaFoldDB" id="A0A6G1KIA5"/>
<feature type="transmembrane region" description="Helical" evidence="2">
    <location>
        <begin position="425"/>
        <end position="447"/>
    </location>
</feature>
<feature type="region of interest" description="Disordered" evidence="1">
    <location>
        <begin position="112"/>
        <end position="188"/>
    </location>
</feature>
<gene>
    <name evidence="4" type="ORF">K504DRAFT_464228</name>
</gene>
<evidence type="ECO:0000256" key="2">
    <source>
        <dbReference type="SAM" id="Phobius"/>
    </source>
</evidence>
<accession>A0A6G1KIA5</accession>
<dbReference type="Pfam" id="PF00615">
    <property type="entry name" value="RGS"/>
    <property type="match status" value="1"/>
</dbReference>
<proteinExistence type="predicted"/>
<keyword evidence="2" id="KW-1133">Transmembrane helix</keyword>
<feature type="transmembrane region" description="Helical" evidence="2">
    <location>
        <begin position="291"/>
        <end position="313"/>
    </location>
</feature>
<keyword evidence="2" id="KW-0812">Transmembrane</keyword>
<feature type="compositionally biased region" description="Low complexity" evidence="1">
    <location>
        <begin position="14"/>
        <end position="23"/>
    </location>
</feature>
<dbReference type="Gene3D" id="1.10.167.10">
    <property type="entry name" value="Regulator of G-protein Signalling 4, domain 2"/>
    <property type="match status" value="1"/>
</dbReference>
<evidence type="ECO:0000259" key="3">
    <source>
        <dbReference type="Pfam" id="PF00615"/>
    </source>
</evidence>
<feature type="region of interest" description="Disordered" evidence="1">
    <location>
        <begin position="14"/>
        <end position="40"/>
    </location>
</feature>
<dbReference type="InterPro" id="IPR016137">
    <property type="entry name" value="RGS"/>
</dbReference>
<organism evidence="4 5">
    <name type="scientific">Pleomassaria siparia CBS 279.74</name>
    <dbReference type="NCBI Taxonomy" id="1314801"/>
    <lineage>
        <taxon>Eukaryota</taxon>
        <taxon>Fungi</taxon>
        <taxon>Dikarya</taxon>
        <taxon>Ascomycota</taxon>
        <taxon>Pezizomycotina</taxon>
        <taxon>Dothideomycetes</taxon>
        <taxon>Pleosporomycetidae</taxon>
        <taxon>Pleosporales</taxon>
        <taxon>Pleomassariaceae</taxon>
        <taxon>Pleomassaria</taxon>
    </lineage>
</organism>
<name>A0A6G1KIA5_9PLEO</name>
<protein>
    <recommendedName>
        <fullName evidence="3">RGS domain-containing protein</fullName>
    </recommendedName>
</protein>
<reference evidence="4" key="1">
    <citation type="journal article" date="2020" name="Stud. Mycol.">
        <title>101 Dothideomycetes genomes: a test case for predicting lifestyles and emergence of pathogens.</title>
        <authorList>
            <person name="Haridas S."/>
            <person name="Albert R."/>
            <person name="Binder M."/>
            <person name="Bloem J."/>
            <person name="Labutti K."/>
            <person name="Salamov A."/>
            <person name="Andreopoulos B."/>
            <person name="Baker S."/>
            <person name="Barry K."/>
            <person name="Bills G."/>
            <person name="Bluhm B."/>
            <person name="Cannon C."/>
            <person name="Castanera R."/>
            <person name="Culley D."/>
            <person name="Daum C."/>
            <person name="Ezra D."/>
            <person name="Gonzalez J."/>
            <person name="Henrissat B."/>
            <person name="Kuo A."/>
            <person name="Liang C."/>
            <person name="Lipzen A."/>
            <person name="Lutzoni F."/>
            <person name="Magnuson J."/>
            <person name="Mondo S."/>
            <person name="Nolan M."/>
            <person name="Ohm R."/>
            <person name="Pangilinan J."/>
            <person name="Park H.-J."/>
            <person name="Ramirez L."/>
            <person name="Alfaro M."/>
            <person name="Sun H."/>
            <person name="Tritt A."/>
            <person name="Yoshinaga Y."/>
            <person name="Zwiers L.-H."/>
            <person name="Turgeon B."/>
            <person name="Goodwin S."/>
            <person name="Spatafora J."/>
            <person name="Crous P."/>
            <person name="Grigoriev I."/>
        </authorList>
    </citation>
    <scope>NUCLEOTIDE SEQUENCE</scope>
    <source>
        <strain evidence="4">CBS 279.74</strain>
    </source>
</reference>
<feature type="compositionally biased region" description="Low complexity" evidence="1">
    <location>
        <begin position="31"/>
        <end position="40"/>
    </location>
</feature>
<dbReference type="InterPro" id="IPR036305">
    <property type="entry name" value="RGS_sf"/>
</dbReference>
<feature type="compositionally biased region" description="Polar residues" evidence="1">
    <location>
        <begin position="147"/>
        <end position="169"/>
    </location>
</feature>
<feature type="domain" description="RGS" evidence="3">
    <location>
        <begin position="215"/>
        <end position="279"/>
    </location>
</feature>
<evidence type="ECO:0000313" key="5">
    <source>
        <dbReference type="Proteomes" id="UP000799428"/>
    </source>
</evidence>
<evidence type="ECO:0000313" key="4">
    <source>
        <dbReference type="EMBL" id="KAF2712131.1"/>
    </source>
</evidence>
<dbReference type="PANTHER" id="PTHR39466:SF1">
    <property type="entry name" value="RGS DOMAIN-CONTAINING PROTEIN"/>
    <property type="match status" value="1"/>
</dbReference>
<dbReference type="PANTHER" id="PTHR39466">
    <property type="entry name" value="RGS DOMAIN-CONTAINING PROTEIN"/>
    <property type="match status" value="1"/>
</dbReference>
<evidence type="ECO:0000256" key="1">
    <source>
        <dbReference type="SAM" id="MobiDB-lite"/>
    </source>
</evidence>
<feature type="compositionally biased region" description="Polar residues" evidence="1">
    <location>
        <begin position="120"/>
        <end position="139"/>
    </location>
</feature>
<sequence length="453" mass="50658">MVYPITYRRPSRISRVSSPDSVPGTEKRNSINESVISGSSGVSHGIPEPLSFDRIIAGGVCPPCTVRDFMNYLKYIERAAENLQFFLWYRDYTKRFNALSDKEQALSQPWLKENVEPETQPRSSQLTPDTSAMSKGTDSISDDGVPVTQTTSEENNPFFTPTLPRTPNSELKRDGGTPTDSYDGSYGGREDHTDRAAGAFQGAGLTWKPLTIQPFREEISRIISIYIADDGTRQLNLSCKERSALLHALQNTTHPSAFEEVVTTVEWSLRCQSHPNFIRWTICNGNRPRVIFARGLGIGGIVGGLIAAILITLSSAGRAYRVLSIIGFLIGISTLIAAWKGMCVVLHGMHHRHLRPWELFTSDDEPAGYDMKGESEDSLFSHSSSNSYEDEPWVPKYEKRNVIRKVFDREIWIQEPALRQIQDTIFLQSILGALVLSIIIVGIFCAFPKGNYF</sequence>
<dbReference type="OrthoDB" id="3232309at2759"/>
<dbReference type="EMBL" id="MU005766">
    <property type="protein sequence ID" value="KAF2712131.1"/>
    <property type="molecule type" value="Genomic_DNA"/>
</dbReference>
<keyword evidence="5" id="KW-1185">Reference proteome</keyword>
<dbReference type="InterPro" id="IPR044926">
    <property type="entry name" value="RGS_subdomain_2"/>
</dbReference>
<dbReference type="SUPFAM" id="SSF48097">
    <property type="entry name" value="Regulator of G-protein signaling, RGS"/>
    <property type="match status" value="1"/>
</dbReference>
<keyword evidence="2" id="KW-0472">Membrane</keyword>
<dbReference type="Proteomes" id="UP000799428">
    <property type="component" value="Unassembled WGS sequence"/>
</dbReference>